<gene>
    <name evidence="1" type="ORF">LCGC14_2338630</name>
</gene>
<organism evidence="1">
    <name type="scientific">marine sediment metagenome</name>
    <dbReference type="NCBI Taxonomy" id="412755"/>
    <lineage>
        <taxon>unclassified sequences</taxon>
        <taxon>metagenomes</taxon>
        <taxon>ecological metagenomes</taxon>
    </lineage>
</organism>
<dbReference type="AlphaFoldDB" id="A0A0F9D084"/>
<dbReference type="Gene3D" id="3.40.50.300">
    <property type="entry name" value="P-loop containing nucleotide triphosphate hydrolases"/>
    <property type="match status" value="1"/>
</dbReference>
<reference evidence="1" key="1">
    <citation type="journal article" date="2015" name="Nature">
        <title>Complex archaea that bridge the gap between prokaryotes and eukaryotes.</title>
        <authorList>
            <person name="Spang A."/>
            <person name="Saw J.H."/>
            <person name="Jorgensen S.L."/>
            <person name="Zaremba-Niedzwiedzka K."/>
            <person name="Martijn J."/>
            <person name="Lind A.E."/>
            <person name="van Eijk R."/>
            <person name="Schleper C."/>
            <person name="Guy L."/>
            <person name="Ettema T.J."/>
        </authorList>
    </citation>
    <scope>NUCLEOTIDE SEQUENCE</scope>
</reference>
<name>A0A0F9D084_9ZZZZ</name>
<dbReference type="InterPro" id="IPR027417">
    <property type="entry name" value="P-loop_NTPase"/>
</dbReference>
<comment type="caution">
    <text evidence="1">The sequence shown here is derived from an EMBL/GenBank/DDBJ whole genome shotgun (WGS) entry which is preliminary data.</text>
</comment>
<dbReference type="EMBL" id="LAZR01033781">
    <property type="protein sequence ID" value="KKL47131.1"/>
    <property type="molecule type" value="Genomic_DNA"/>
</dbReference>
<protein>
    <recommendedName>
        <fullName evidence="2">ABC transporter domain-containing protein</fullName>
    </recommendedName>
</protein>
<evidence type="ECO:0000313" key="1">
    <source>
        <dbReference type="EMBL" id="KKL47131.1"/>
    </source>
</evidence>
<sequence>MIAVSGVHKHFGGFRAVDGATLNIAKGSITGLVGPN</sequence>
<proteinExistence type="predicted"/>
<evidence type="ECO:0008006" key="2">
    <source>
        <dbReference type="Google" id="ProtNLM"/>
    </source>
</evidence>
<accession>A0A0F9D084</accession>
<dbReference type="SUPFAM" id="SSF52540">
    <property type="entry name" value="P-loop containing nucleoside triphosphate hydrolases"/>
    <property type="match status" value="1"/>
</dbReference>
<feature type="non-terminal residue" evidence="1">
    <location>
        <position position="36"/>
    </location>
</feature>